<evidence type="ECO:0000259" key="7">
    <source>
        <dbReference type="PROSITE" id="PS51383"/>
    </source>
</evidence>
<evidence type="ECO:0000256" key="6">
    <source>
        <dbReference type="HAMAP-Rule" id="MF_01965"/>
    </source>
</evidence>
<comment type="cofactor">
    <cofactor evidence="6">
        <name>Mg(2+)</name>
        <dbReference type="ChEBI" id="CHEBI:18420"/>
    </cofactor>
</comment>
<evidence type="ECO:0000256" key="3">
    <source>
        <dbReference type="ARBA" id="ARBA00022857"/>
    </source>
</evidence>
<name>A0A6L3SPI8_9HYPH</name>
<dbReference type="GO" id="GO:0046496">
    <property type="term" value="P:nicotinamide nucleotide metabolic process"/>
    <property type="evidence" value="ECO:0007669"/>
    <property type="project" value="UniProtKB-UniRule"/>
</dbReference>
<evidence type="ECO:0000256" key="1">
    <source>
        <dbReference type="ARBA" id="ARBA00022741"/>
    </source>
</evidence>
<dbReference type="PROSITE" id="PS51383">
    <property type="entry name" value="YJEF_C_3"/>
    <property type="match status" value="1"/>
</dbReference>
<dbReference type="EMBL" id="VZZK01000053">
    <property type="protein sequence ID" value="KAB1071709.1"/>
    <property type="molecule type" value="Genomic_DNA"/>
</dbReference>
<protein>
    <recommendedName>
        <fullName evidence="6">ADP-dependent (S)-NAD(P)H-hydrate dehydratase</fullName>
        <ecNumber evidence="6">4.2.1.136</ecNumber>
    </recommendedName>
    <alternativeName>
        <fullName evidence="6">ADP-dependent NAD(P)HX dehydratase</fullName>
    </alternativeName>
</protein>
<gene>
    <name evidence="6" type="primary">nnrD</name>
    <name evidence="8" type="ORF">F6X53_28955</name>
</gene>
<evidence type="ECO:0000256" key="4">
    <source>
        <dbReference type="ARBA" id="ARBA00023027"/>
    </source>
</evidence>
<keyword evidence="5 6" id="KW-0456">Lyase</keyword>
<dbReference type="Pfam" id="PF01256">
    <property type="entry name" value="Carb_kinase"/>
    <property type="match status" value="1"/>
</dbReference>
<dbReference type="CDD" id="cd01171">
    <property type="entry name" value="YXKO-related"/>
    <property type="match status" value="1"/>
</dbReference>
<proteinExistence type="inferred from homology"/>
<feature type="domain" description="YjeF C-terminal" evidence="7">
    <location>
        <begin position="7"/>
        <end position="292"/>
    </location>
</feature>
<feature type="binding site" evidence="6">
    <location>
        <position position="42"/>
    </location>
    <ligand>
        <name>(6S)-NADPHX</name>
        <dbReference type="ChEBI" id="CHEBI:64076"/>
    </ligand>
</feature>
<sequence length="298" mass="30218">MIEHQLTAERLRNLPLPTPEAGSKDERGSVLVLGGCVEVPGAVLLAGIAALRAGAGKLKIATVKSVAVPMALAVPEAMVIGLPETEEGAIDPERAEERVAKAADRCDAVLIGPGMTTGEATTALTVALLSGQPSSSYVLDAGALCSLGAHAEAVRKCGGQVVITPHAGEMAQLLDRSRDEVEADPLDAALRAAELLQAVVIMKGAQSWIVDPGGERSLYEGGGVGLATSGSGDSLAGIVSGLLARGTEPMTAALWGVYLHGAAGMRLAASCGSIGFLAREISNEVPAIMREVACEPSA</sequence>
<keyword evidence="3 6" id="KW-0521">NADP</keyword>
<dbReference type="SUPFAM" id="SSF53613">
    <property type="entry name" value="Ribokinase-like"/>
    <property type="match status" value="1"/>
</dbReference>
<dbReference type="OrthoDB" id="9806925at2"/>
<comment type="similarity">
    <text evidence="6">Belongs to the NnrD/CARKD family.</text>
</comment>
<organism evidence="8 9">
    <name type="scientific">Methylobacterium soli</name>
    <dbReference type="NCBI Taxonomy" id="553447"/>
    <lineage>
        <taxon>Bacteria</taxon>
        <taxon>Pseudomonadati</taxon>
        <taxon>Pseudomonadota</taxon>
        <taxon>Alphaproteobacteria</taxon>
        <taxon>Hyphomicrobiales</taxon>
        <taxon>Methylobacteriaceae</taxon>
        <taxon>Methylobacterium</taxon>
    </lineage>
</organism>
<feature type="binding site" evidence="6">
    <location>
        <position position="114"/>
    </location>
    <ligand>
        <name>(6S)-NADPHX</name>
        <dbReference type="ChEBI" id="CHEBI:64076"/>
    </ligand>
</feature>
<dbReference type="GO" id="GO:0110051">
    <property type="term" value="P:metabolite repair"/>
    <property type="evidence" value="ECO:0007669"/>
    <property type="project" value="TreeGrafter"/>
</dbReference>
<comment type="catalytic activity">
    <reaction evidence="6">
        <text>(6S)-NADHX + ADP = AMP + phosphate + NADH + H(+)</text>
        <dbReference type="Rhea" id="RHEA:32223"/>
        <dbReference type="ChEBI" id="CHEBI:15378"/>
        <dbReference type="ChEBI" id="CHEBI:43474"/>
        <dbReference type="ChEBI" id="CHEBI:57945"/>
        <dbReference type="ChEBI" id="CHEBI:64074"/>
        <dbReference type="ChEBI" id="CHEBI:456215"/>
        <dbReference type="ChEBI" id="CHEBI:456216"/>
        <dbReference type="EC" id="4.2.1.136"/>
    </reaction>
</comment>
<dbReference type="EC" id="4.2.1.136" evidence="6"/>
<dbReference type="Gene3D" id="3.40.1190.20">
    <property type="match status" value="1"/>
</dbReference>
<keyword evidence="4 6" id="KW-0520">NAD</keyword>
<dbReference type="Proteomes" id="UP000474159">
    <property type="component" value="Unassembled WGS sequence"/>
</dbReference>
<dbReference type="InterPro" id="IPR029056">
    <property type="entry name" value="Ribokinase-like"/>
</dbReference>
<feature type="binding site" evidence="6">
    <location>
        <begin position="203"/>
        <end position="207"/>
    </location>
    <ligand>
        <name>AMP</name>
        <dbReference type="ChEBI" id="CHEBI:456215"/>
    </ligand>
</feature>
<dbReference type="AlphaFoldDB" id="A0A6L3SPI8"/>
<comment type="subunit">
    <text evidence="6">Homotetramer.</text>
</comment>
<dbReference type="GO" id="GO:0005524">
    <property type="term" value="F:ATP binding"/>
    <property type="evidence" value="ECO:0007669"/>
    <property type="project" value="UniProtKB-KW"/>
</dbReference>
<dbReference type="PANTHER" id="PTHR12592:SF0">
    <property type="entry name" value="ATP-DEPENDENT (S)-NAD(P)H-HYDRATE DEHYDRATASE"/>
    <property type="match status" value="1"/>
</dbReference>
<comment type="caution">
    <text evidence="8">The sequence shown here is derived from an EMBL/GenBank/DDBJ whole genome shotgun (WGS) entry which is preliminary data.</text>
</comment>
<comment type="catalytic activity">
    <reaction evidence="6">
        <text>(6S)-NADPHX + ADP = AMP + phosphate + NADPH + H(+)</text>
        <dbReference type="Rhea" id="RHEA:32235"/>
        <dbReference type="ChEBI" id="CHEBI:15378"/>
        <dbReference type="ChEBI" id="CHEBI:43474"/>
        <dbReference type="ChEBI" id="CHEBI:57783"/>
        <dbReference type="ChEBI" id="CHEBI:64076"/>
        <dbReference type="ChEBI" id="CHEBI:456215"/>
        <dbReference type="ChEBI" id="CHEBI:456216"/>
        <dbReference type="EC" id="4.2.1.136"/>
    </reaction>
</comment>
<dbReference type="GO" id="GO:0052856">
    <property type="term" value="F:NAD(P)HX epimerase activity"/>
    <property type="evidence" value="ECO:0007669"/>
    <property type="project" value="TreeGrafter"/>
</dbReference>
<feature type="binding site" evidence="6">
    <location>
        <position position="232"/>
    </location>
    <ligand>
        <name>AMP</name>
        <dbReference type="ChEBI" id="CHEBI:456215"/>
    </ligand>
</feature>
<dbReference type="HAMAP" id="MF_01965">
    <property type="entry name" value="NADHX_dehydratase"/>
    <property type="match status" value="1"/>
</dbReference>
<keyword evidence="2 6" id="KW-0067">ATP-binding</keyword>
<feature type="binding site" evidence="6">
    <location>
        <position position="166"/>
    </location>
    <ligand>
        <name>(6S)-NADPHX</name>
        <dbReference type="ChEBI" id="CHEBI:64076"/>
    </ligand>
</feature>
<dbReference type="PANTHER" id="PTHR12592">
    <property type="entry name" value="ATP-DEPENDENT (S)-NAD(P)H-HYDRATE DEHYDRATASE FAMILY MEMBER"/>
    <property type="match status" value="1"/>
</dbReference>
<evidence type="ECO:0000313" key="8">
    <source>
        <dbReference type="EMBL" id="KAB1071709.1"/>
    </source>
</evidence>
<evidence type="ECO:0000313" key="9">
    <source>
        <dbReference type="Proteomes" id="UP000474159"/>
    </source>
</evidence>
<dbReference type="NCBIfam" id="TIGR00196">
    <property type="entry name" value="yjeF_cterm"/>
    <property type="match status" value="1"/>
</dbReference>
<dbReference type="GO" id="GO:0052855">
    <property type="term" value="F:ADP-dependent NAD(P)H-hydrate dehydratase activity"/>
    <property type="evidence" value="ECO:0007669"/>
    <property type="project" value="UniProtKB-UniRule"/>
</dbReference>
<evidence type="ECO:0000256" key="5">
    <source>
        <dbReference type="ARBA" id="ARBA00023239"/>
    </source>
</evidence>
<feature type="binding site" evidence="6">
    <location>
        <position position="233"/>
    </location>
    <ligand>
        <name>(6S)-NADPHX</name>
        <dbReference type="ChEBI" id="CHEBI:64076"/>
    </ligand>
</feature>
<accession>A0A6L3SPI8</accession>
<keyword evidence="1 6" id="KW-0547">Nucleotide-binding</keyword>
<reference evidence="8 9" key="1">
    <citation type="submission" date="2019-09" db="EMBL/GenBank/DDBJ databases">
        <title>YIM 48816 draft genome.</title>
        <authorList>
            <person name="Jiang L."/>
        </authorList>
    </citation>
    <scope>NUCLEOTIDE SEQUENCE [LARGE SCALE GENOMIC DNA]</scope>
    <source>
        <strain evidence="8 9">YIM 48816</strain>
    </source>
</reference>
<dbReference type="RefSeq" id="WP_151004886.1">
    <property type="nucleotide sequence ID" value="NZ_BPQY01000669.1"/>
</dbReference>
<comment type="function">
    <text evidence="6">Catalyzes the dehydration of the S-form of NAD(P)HX at the expense of ADP, which is converted to AMP. Together with NAD(P)HX epimerase, which catalyzes the epimerization of the S- and R-forms, the enzyme allows the repair of both epimers of NAD(P)HX, a damaged form of NAD(P)H that is a result of enzymatic or heat-dependent hydration.</text>
</comment>
<evidence type="ECO:0000256" key="2">
    <source>
        <dbReference type="ARBA" id="ARBA00022840"/>
    </source>
</evidence>
<dbReference type="InterPro" id="IPR000631">
    <property type="entry name" value="CARKD"/>
</dbReference>
<keyword evidence="9" id="KW-1185">Reference proteome</keyword>